<evidence type="ECO:0000313" key="3">
    <source>
        <dbReference type="EMBL" id="ABJ83260.1"/>
    </source>
</evidence>
<dbReference type="InterPro" id="IPR051200">
    <property type="entry name" value="Host-pathogen_enzymatic-act"/>
</dbReference>
<dbReference type="InterPro" id="IPR017803">
    <property type="entry name" value="CHP03437_C"/>
</dbReference>
<evidence type="ECO:0000256" key="1">
    <source>
        <dbReference type="SAM" id="MobiDB-lite"/>
    </source>
</evidence>
<dbReference type="NCBIfam" id="TIGR03437">
    <property type="entry name" value="Soli_cterm"/>
    <property type="match status" value="1"/>
</dbReference>
<feature type="chain" id="PRO_5004163168" description="IPT/TIG domain-containing protein" evidence="2">
    <location>
        <begin position="24"/>
        <end position="1029"/>
    </location>
</feature>
<evidence type="ECO:0008006" key="4">
    <source>
        <dbReference type="Google" id="ProtNLM"/>
    </source>
</evidence>
<dbReference type="PANTHER" id="PTHR47197:SF3">
    <property type="entry name" value="DIHYDRO-HEME D1 DEHYDROGENASE"/>
    <property type="match status" value="1"/>
</dbReference>
<dbReference type="Gene3D" id="2.130.10.10">
    <property type="entry name" value="YVTN repeat-like/Quinoprotein amine dehydrogenase"/>
    <property type="match status" value="2"/>
</dbReference>
<sequence length="1029" mass="106200" precursor="true">MRWNGCLLSIALAALMSPVLCVAANFGTVVPIGGHASDIALDESRGLLYIANFTANRIEVMSTADYSIHSSMNVAPQPGAMSISPDSKYLLVAHYGNVTPSDPSKNAITLINLNDNTRQTFSTGDTPLALAFIADGRAFIVTSSGIVLFDPISGAMQTVATFAALAKSLPVTLDTFPAQVISAALSTNPDRTMVYGLADNGTAQAFYRFDARRGDLFAIGVVASPKPLARVSVAADGSWTMMGQYRLDGVANNLAQFPNSITSTNVGGNAIDSKAGIIYAQILTASATAAAGTGAATSTPPVLSILDAENLLVKESFSIPENITGRSVLSNAADMLYTVSDSGVMVFPVGRLNQQHRLSANVRDVVARGSFCNRNVITQTITITDPGGGNTDFQLTSYTQGVTISPSAGYTPAQVQVRVDPTIFQNQNGTLSVALNLTSGSAVNISPQIRLLINNHNPDQRGTFVNVPGSLTDLLADPVRSRFYMVAQDSDQVLVFDGGNYTQIAALKTSATPTQIAFTFDRKYLLIGHDNAQQAWVYDLDSLQRQDPIQFPPGHYPRSIAESGKTILALVRNAAAGGPAVIDRIDFAARRAVTLPSLGIYTNSVNPGGVLAPAPNGGSILLAMPDGNVMLYDANADTFTVSRKDFSSLGGAYAASSYNSYVVGANLLNASLVPAGVLESASGAASGFAFIDQGGFRTTSSAMTSPGVIERFDASQSTATGKPTRLVESPLMPTLATGGAGGTSAGTGPGGIGTGSGTGTGQSFLRSLAPLYDRSAVISLSVSGFTVLPWNYDAAVAPPKISAVVNAADGKLPVAPGGLISVYGQQMAPVNLATKEIPLPTALGESCLTVNGVPVPVLFVSGQQINGQLPFNVDGNAQMTLRTPGGISDNFNFSILPGAPSIFRTGTAGPETGLATITRADNGQLITPTNPVHLGDSIVIWATGLGRTSPPIDSGMPAPSDPLAGAVIAPSVVLGGVGLDVQYAGLAPGSVGLYQINATVPKSVPQGLEIPLVISQGGSSTTLPVRVVK</sequence>
<gene>
    <name evidence="3" type="ordered locus">Acid_2270</name>
</gene>
<dbReference type="OrthoDB" id="127266at2"/>
<dbReference type="STRING" id="234267.Acid_2270"/>
<dbReference type="InterPro" id="IPR015943">
    <property type="entry name" value="WD40/YVTN_repeat-like_dom_sf"/>
</dbReference>
<protein>
    <recommendedName>
        <fullName evidence="4">IPT/TIG domain-containing protein</fullName>
    </recommendedName>
</protein>
<organism evidence="3">
    <name type="scientific">Solibacter usitatus (strain Ellin6076)</name>
    <dbReference type="NCBI Taxonomy" id="234267"/>
    <lineage>
        <taxon>Bacteria</taxon>
        <taxon>Pseudomonadati</taxon>
        <taxon>Acidobacteriota</taxon>
        <taxon>Terriglobia</taxon>
        <taxon>Bryobacterales</taxon>
        <taxon>Solibacteraceae</taxon>
        <taxon>Candidatus Solibacter</taxon>
    </lineage>
</organism>
<name>Q025Q9_SOLUE</name>
<accession>Q025Q9</accession>
<dbReference type="EMBL" id="CP000473">
    <property type="protein sequence ID" value="ABJ83260.1"/>
    <property type="molecule type" value="Genomic_DNA"/>
</dbReference>
<dbReference type="HOGENOM" id="CLU_288999_0_0_0"/>
<evidence type="ECO:0000256" key="2">
    <source>
        <dbReference type="SAM" id="SignalP"/>
    </source>
</evidence>
<feature type="signal peptide" evidence="2">
    <location>
        <begin position="1"/>
        <end position="23"/>
    </location>
</feature>
<dbReference type="InterPro" id="IPR011044">
    <property type="entry name" value="Quino_amine_DH_bsu"/>
</dbReference>
<feature type="region of interest" description="Disordered" evidence="1">
    <location>
        <begin position="737"/>
        <end position="757"/>
    </location>
</feature>
<feature type="compositionally biased region" description="Gly residues" evidence="1">
    <location>
        <begin position="738"/>
        <end position="757"/>
    </location>
</feature>
<dbReference type="SUPFAM" id="SSF50969">
    <property type="entry name" value="YVTN repeat-like/Quinoprotein amine dehydrogenase"/>
    <property type="match status" value="1"/>
</dbReference>
<keyword evidence="2" id="KW-0732">Signal</keyword>
<proteinExistence type="predicted"/>
<dbReference type="InParanoid" id="Q025Q9"/>
<dbReference type="SUPFAM" id="SSF82171">
    <property type="entry name" value="DPP6 N-terminal domain-like"/>
    <property type="match status" value="1"/>
</dbReference>
<dbReference type="PANTHER" id="PTHR47197">
    <property type="entry name" value="PROTEIN NIRF"/>
    <property type="match status" value="1"/>
</dbReference>
<reference evidence="3" key="1">
    <citation type="submission" date="2006-10" db="EMBL/GenBank/DDBJ databases">
        <title>Complete sequence of Solibacter usitatus Ellin6076.</title>
        <authorList>
            <consortium name="US DOE Joint Genome Institute"/>
            <person name="Copeland A."/>
            <person name="Lucas S."/>
            <person name="Lapidus A."/>
            <person name="Barry K."/>
            <person name="Detter J.C."/>
            <person name="Glavina del Rio T."/>
            <person name="Hammon N."/>
            <person name="Israni S."/>
            <person name="Dalin E."/>
            <person name="Tice H."/>
            <person name="Pitluck S."/>
            <person name="Thompson L.S."/>
            <person name="Brettin T."/>
            <person name="Bruce D."/>
            <person name="Han C."/>
            <person name="Tapia R."/>
            <person name="Gilna P."/>
            <person name="Schmutz J."/>
            <person name="Larimer F."/>
            <person name="Land M."/>
            <person name="Hauser L."/>
            <person name="Kyrpides N."/>
            <person name="Mikhailova N."/>
            <person name="Janssen P.H."/>
            <person name="Kuske C.R."/>
            <person name="Richardson P."/>
        </authorList>
    </citation>
    <scope>NUCLEOTIDE SEQUENCE</scope>
    <source>
        <strain evidence="3">Ellin6076</strain>
    </source>
</reference>
<dbReference type="eggNOG" id="COG3391">
    <property type="taxonomic scope" value="Bacteria"/>
</dbReference>
<dbReference type="AlphaFoldDB" id="Q025Q9"/>
<dbReference type="KEGG" id="sus:Acid_2270"/>